<keyword evidence="7 10" id="KW-0812">Transmembrane</keyword>
<dbReference type="PATRIC" id="fig|1095749.3.peg.1652"/>
<keyword evidence="8 10" id="KW-1133">Transmembrane helix</keyword>
<dbReference type="AlphaFoldDB" id="I3D8U1"/>
<feature type="transmembrane region" description="Helical" evidence="10">
    <location>
        <begin position="186"/>
        <end position="204"/>
    </location>
</feature>
<dbReference type="PANTHER" id="PTHR36122">
    <property type="entry name" value="NICOTINAMIDE RIBOSIDE TRANSPORTER PNUC"/>
    <property type="match status" value="1"/>
</dbReference>
<dbReference type="RefSeq" id="WP_005761355.1">
    <property type="nucleotide sequence ID" value="NZ_AJSX01000040.1"/>
</dbReference>
<dbReference type="PANTHER" id="PTHR36122:SF2">
    <property type="entry name" value="NICOTINAMIDE RIBOSIDE TRANSPORTER PNUC"/>
    <property type="match status" value="1"/>
</dbReference>
<evidence type="ECO:0000256" key="4">
    <source>
        <dbReference type="ARBA" id="ARBA00017522"/>
    </source>
</evidence>
<evidence type="ECO:0000256" key="9">
    <source>
        <dbReference type="ARBA" id="ARBA00023136"/>
    </source>
</evidence>
<dbReference type="NCBIfam" id="TIGR01528">
    <property type="entry name" value="NMN_trans_PnuC"/>
    <property type="match status" value="1"/>
</dbReference>
<reference evidence="11 12" key="1">
    <citation type="submission" date="2012-03" db="EMBL/GenBank/DDBJ databases">
        <authorList>
            <person name="Harkins D.M."/>
            <person name="Madupu R."/>
            <person name="Durkin A.S."/>
            <person name="Torralba M."/>
            <person name="Methe B."/>
            <person name="Sutton G.G."/>
            <person name="Nelson K.E."/>
        </authorList>
    </citation>
    <scope>NUCLEOTIDE SEQUENCE [LARGE SCALE GENOMIC DNA]</scope>
    <source>
        <strain evidence="11 12">CCUG 2042</strain>
    </source>
</reference>
<name>I3D8U1_9PAST</name>
<evidence type="ECO:0000256" key="10">
    <source>
        <dbReference type="SAM" id="Phobius"/>
    </source>
</evidence>
<keyword evidence="6" id="KW-1003">Cell membrane</keyword>
<comment type="function">
    <text evidence="1">Required for nicotinamide riboside transport across the inner membrane.</text>
</comment>
<feature type="transmembrane region" description="Helical" evidence="10">
    <location>
        <begin position="20"/>
        <end position="36"/>
    </location>
</feature>
<feature type="transmembrane region" description="Helical" evidence="10">
    <location>
        <begin position="210"/>
        <end position="231"/>
    </location>
</feature>
<feature type="transmembrane region" description="Helical" evidence="10">
    <location>
        <begin position="42"/>
        <end position="58"/>
    </location>
</feature>
<feature type="transmembrane region" description="Helical" evidence="10">
    <location>
        <begin position="128"/>
        <end position="149"/>
    </location>
</feature>
<dbReference type="Pfam" id="PF04973">
    <property type="entry name" value="NMN_transporter"/>
    <property type="match status" value="1"/>
</dbReference>
<dbReference type="GO" id="GO:0034257">
    <property type="term" value="F:nicotinamide riboside transmembrane transporter activity"/>
    <property type="evidence" value="ECO:0007669"/>
    <property type="project" value="InterPro"/>
</dbReference>
<evidence type="ECO:0000256" key="8">
    <source>
        <dbReference type="ARBA" id="ARBA00022989"/>
    </source>
</evidence>
<accession>I3D8U1</accession>
<proteinExistence type="inferred from homology"/>
<feature type="transmembrane region" description="Helical" evidence="10">
    <location>
        <begin position="65"/>
        <end position="82"/>
    </location>
</feature>
<dbReference type="InterPro" id="IPR006419">
    <property type="entry name" value="NMN_transpt_PnuC"/>
</dbReference>
<evidence type="ECO:0000256" key="3">
    <source>
        <dbReference type="ARBA" id="ARBA00006669"/>
    </source>
</evidence>
<comment type="similarity">
    <text evidence="3">Belongs to the nicotinamide ribonucleoside (NR) uptake permease (TC 4.B.1) family.</text>
</comment>
<evidence type="ECO:0000256" key="1">
    <source>
        <dbReference type="ARBA" id="ARBA00002672"/>
    </source>
</evidence>
<dbReference type="OrthoDB" id="9791248at2"/>
<gene>
    <name evidence="11" type="primary">pnuC</name>
    <name evidence="11" type="ORF">HMPREF1052_1176</name>
</gene>
<evidence type="ECO:0000256" key="6">
    <source>
        <dbReference type="ARBA" id="ARBA00022475"/>
    </source>
</evidence>
<sequence length="241" mass="27512">MSLSTNLKNEFFGGWTKFEAFWLTLFLVIQIAIFIYQPDSWIATIAAITGILCVVFVGKGKISNYLFGLISVSLYAYTSYTFELYGEMMLNLLVYVPVQFIGFYMWRKHMTSQNTVNDAGVEEVIAKSLTLTQWIIVGIAAAAVTYAYIEWLRHLGSALPALDGVTVGVSIVAQILMILRYREQWSLWIIVNALTISLWTGMYLQNGETSLPLLVMYIMYLCNSIYGYYNWTKLVKKHQTM</sequence>
<protein>
    <recommendedName>
        <fullName evidence="4">Nicotinamide riboside transporter PnuC</fullName>
    </recommendedName>
</protein>
<dbReference type="GO" id="GO:0005886">
    <property type="term" value="C:plasma membrane"/>
    <property type="evidence" value="ECO:0007669"/>
    <property type="project" value="UniProtKB-SubCell"/>
</dbReference>
<evidence type="ECO:0000256" key="7">
    <source>
        <dbReference type="ARBA" id="ARBA00022692"/>
    </source>
</evidence>
<dbReference type="Proteomes" id="UP000006457">
    <property type="component" value="Unassembled WGS sequence"/>
</dbReference>
<evidence type="ECO:0000313" key="12">
    <source>
        <dbReference type="Proteomes" id="UP000006457"/>
    </source>
</evidence>
<keyword evidence="9 10" id="KW-0472">Membrane</keyword>
<keyword evidence="12" id="KW-1185">Reference proteome</keyword>
<dbReference type="eggNOG" id="COG3201">
    <property type="taxonomic scope" value="Bacteria"/>
</dbReference>
<evidence type="ECO:0000256" key="2">
    <source>
        <dbReference type="ARBA" id="ARBA00004651"/>
    </source>
</evidence>
<evidence type="ECO:0000256" key="5">
    <source>
        <dbReference type="ARBA" id="ARBA00022448"/>
    </source>
</evidence>
<feature type="transmembrane region" description="Helical" evidence="10">
    <location>
        <begin position="88"/>
        <end position="107"/>
    </location>
</feature>
<keyword evidence="5" id="KW-0813">Transport</keyword>
<comment type="caution">
    <text evidence="11">The sequence shown here is derived from an EMBL/GenBank/DDBJ whole genome shotgun (WGS) entry which is preliminary data.</text>
</comment>
<comment type="subcellular location">
    <subcellularLocation>
        <location evidence="2">Cell membrane</location>
        <topology evidence="2">Multi-pass membrane protein</topology>
    </subcellularLocation>
</comment>
<feature type="transmembrane region" description="Helical" evidence="10">
    <location>
        <begin position="161"/>
        <end position="179"/>
    </location>
</feature>
<evidence type="ECO:0000313" key="11">
    <source>
        <dbReference type="EMBL" id="EIJ68134.1"/>
    </source>
</evidence>
<dbReference type="EMBL" id="AJSX01000040">
    <property type="protein sequence ID" value="EIJ68134.1"/>
    <property type="molecule type" value="Genomic_DNA"/>
</dbReference>
<organism evidence="11 12">
    <name type="scientific">Pasteurella bettyae CCUG 2042</name>
    <dbReference type="NCBI Taxonomy" id="1095749"/>
    <lineage>
        <taxon>Bacteria</taxon>
        <taxon>Pseudomonadati</taxon>
        <taxon>Pseudomonadota</taxon>
        <taxon>Gammaproteobacteria</taxon>
        <taxon>Pasteurellales</taxon>
        <taxon>Pasteurellaceae</taxon>
        <taxon>Pasteurella</taxon>
    </lineage>
</organism>